<dbReference type="PANTHER" id="PTHR23026:SF90">
    <property type="entry name" value="IODOTYROSINE DEIODINASE 1"/>
    <property type="match status" value="1"/>
</dbReference>
<dbReference type="GO" id="GO:0016491">
    <property type="term" value="F:oxidoreductase activity"/>
    <property type="evidence" value="ECO:0007669"/>
    <property type="project" value="UniProtKB-KW"/>
</dbReference>
<keyword evidence="6" id="KW-1185">Reference proteome</keyword>
<evidence type="ECO:0000256" key="3">
    <source>
        <dbReference type="ARBA" id="ARBA00023002"/>
    </source>
</evidence>
<organism evidence="5 6">
    <name type="scientific">Butyrivibrio proteoclasticus</name>
    <dbReference type="NCBI Taxonomy" id="43305"/>
    <lineage>
        <taxon>Bacteria</taxon>
        <taxon>Bacillati</taxon>
        <taxon>Bacillota</taxon>
        <taxon>Clostridia</taxon>
        <taxon>Lachnospirales</taxon>
        <taxon>Lachnospiraceae</taxon>
        <taxon>Butyrivibrio</taxon>
    </lineage>
</organism>
<dbReference type="PANTHER" id="PTHR23026">
    <property type="entry name" value="NADPH NITROREDUCTASE"/>
    <property type="match status" value="1"/>
</dbReference>
<dbReference type="RefSeq" id="WP_074883948.1">
    <property type="nucleotide sequence ID" value="NZ_FOXO01000003.1"/>
</dbReference>
<dbReference type="CDD" id="cd02062">
    <property type="entry name" value="Nitro_FMN_reductase"/>
    <property type="match status" value="1"/>
</dbReference>
<protein>
    <submittedName>
        <fullName evidence="5">Nitroreductase</fullName>
    </submittedName>
</protein>
<dbReference type="AlphaFoldDB" id="A0A1I5QYX4"/>
<sequence length="271" mass="30726">MKSFVELVKSRRSVRTFDGNMPDAKVIEELKAFAQTISNPYGVDVRFIFLDAAEHKLSSPVLSGEKLYVSAVVKKQEHAEEAYGYSFEKLLMKAHELGLGTVMIGGTMPREKFEEASNLGEDEVMPCVSPLGVTARKMGVKEVLMRKGVKADTRLDFKELFFDGDFNNPIDEQYAKSNGLFDDLEVVKCAPSAVNKQPWRIVIDGKKAHFYEHHDKGFVTANYDLQKIDIGIAMYHFETQMISEMRKPVCKIEDPGIKTPDQVEYVMTYEF</sequence>
<keyword evidence="1" id="KW-0285">Flavoprotein</keyword>
<dbReference type="InterPro" id="IPR029478">
    <property type="entry name" value="TM1586_NiRdase"/>
</dbReference>
<keyword evidence="3" id="KW-0560">Oxidoreductase</keyword>
<proteinExistence type="predicted"/>
<feature type="domain" description="Putative nitroreductase TM1586" evidence="4">
    <location>
        <begin position="5"/>
        <end position="239"/>
    </location>
</feature>
<reference evidence="6" key="1">
    <citation type="submission" date="2016-10" db="EMBL/GenBank/DDBJ databases">
        <authorList>
            <person name="Varghese N."/>
            <person name="Submissions S."/>
        </authorList>
    </citation>
    <scope>NUCLEOTIDE SEQUENCE [LARGE SCALE GENOMIC DNA]</scope>
    <source>
        <strain evidence="6">P18</strain>
    </source>
</reference>
<evidence type="ECO:0000259" key="4">
    <source>
        <dbReference type="Pfam" id="PF14512"/>
    </source>
</evidence>
<evidence type="ECO:0000313" key="6">
    <source>
        <dbReference type="Proteomes" id="UP000182624"/>
    </source>
</evidence>
<dbReference type="Gene3D" id="3.40.109.10">
    <property type="entry name" value="NADH Oxidase"/>
    <property type="match status" value="1"/>
</dbReference>
<dbReference type="Proteomes" id="UP000182624">
    <property type="component" value="Unassembled WGS sequence"/>
</dbReference>
<dbReference type="InterPro" id="IPR050627">
    <property type="entry name" value="Nitroreductase/BluB"/>
</dbReference>
<dbReference type="Pfam" id="PF14512">
    <property type="entry name" value="TM1586_NiRdase"/>
    <property type="match status" value="1"/>
</dbReference>
<evidence type="ECO:0000313" key="5">
    <source>
        <dbReference type="EMBL" id="SFP51287.1"/>
    </source>
</evidence>
<dbReference type="EMBL" id="FOXO01000003">
    <property type="protein sequence ID" value="SFP51287.1"/>
    <property type="molecule type" value="Genomic_DNA"/>
</dbReference>
<evidence type="ECO:0000256" key="1">
    <source>
        <dbReference type="ARBA" id="ARBA00022630"/>
    </source>
</evidence>
<dbReference type="OrthoDB" id="9814075at2"/>
<accession>A0A1I5QYX4</accession>
<dbReference type="SUPFAM" id="SSF55469">
    <property type="entry name" value="FMN-dependent nitroreductase-like"/>
    <property type="match status" value="2"/>
</dbReference>
<gene>
    <name evidence="5" type="ORF">SAMN04487928_10325</name>
</gene>
<dbReference type="InterPro" id="IPR000415">
    <property type="entry name" value="Nitroreductase-like"/>
</dbReference>
<keyword evidence="2" id="KW-0288">FMN</keyword>
<dbReference type="Gene3D" id="3.40.109.30">
    <property type="entry name" value="putative nitroreductase (tm1586), domain 2"/>
    <property type="match status" value="1"/>
</dbReference>
<evidence type="ECO:0000256" key="2">
    <source>
        <dbReference type="ARBA" id="ARBA00022643"/>
    </source>
</evidence>
<name>A0A1I5QYX4_9FIRM</name>